<dbReference type="GO" id="GO:0030151">
    <property type="term" value="F:molybdenum ion binding"/>
    <property type="evidence" value="ECO:0007669"/>
    <property type="project" value="InterPro"/>
</dbReference>
<protein>
    <recommendedName>
        <fullName evidence="7">Nitrate reductase [NADPH]</fullName>
        <ecNumber evidence="6">1.7.1.3</ecNumber>
        <ecNumber evidence="5">1.8.3.1</ecNumber>
    </recommendedName>
</protein>
<dbReference type="GO" id="GO:0050464">
    <property type="term" value="F:nitrate reductase (NADPH) activity"/>
    <property type="evidence" value="ECO:0007669"/>
    <property type="project" value="UniProtKB-EC"/>
</dbReference>
<accession>A0A2K3Q474</accession>
<dbReference type="SUPFAM" id="SSF56524">
    <property type="entry name" value="Oxidoreductase molybdopterin-binding domain"/>
    <property type="match status" value="1"/>
</dbReference>
<dbReference type="EC" id="1.8.3.1" evidence="5"/>
<dbReference type="SUPFAM" id="SSF55856">
    <property type="entry name" value="Cytochrome b5-like heme/steroid binding domain"/>
    <property type="match status" value="1"/>
</dbReference>
<dbReference type="GO" id="GO:0006790">
    <property type="term" value="P:sulfur compound metabolic process"/>
    <property type="evidence" value="ECO:0007669"/>
    <property type="project" value="TreeGrafter"/>
</dbReference>
<evidence type="ECO:0000256" key="15">
    <source>
        <dbReference type="SAM" id="MobiDB-lite"/>
    </source>
</evidence>
<dbReference type="InterPro" id="IPR001199">
    <property type="entry name" value="Cyt_B5-like_heme/steroid-bd"/>
</dbReference>
<evidence type="ECO:0000259" key="16">
    <source>
        <dbReference type="PROSITE" id="PS50255"/>
    </source>
</evidence>
<dbReference type="PRINTS" id="PR00407">
    <property type="entry name" value="EUMOPTERIN"/>
</dbReference>
<dbReference type="PROSITE" id="PS50255">
    <property type="entry name" value="CYTOCHROME_B5_2"/>
    <property type="match status" value="1"/>
</dbReference>
<evidence type="ECO:0000256" key="13">
    <source>
        <dbReference type="ARBA" id="ARBA00023128"/>
    </source>
</evidence>
<dbReference type="InterPro" id="IPR036400">
    <property type="entry name" value="Cyt_B5-like_heme/steroid_sf"/>
</dbReference>
<sequence>MTARHPARLARQLHLLLGPRLSAVARPSAAAPAQQQRRAFRPSVPTRSSTNGSSTTNRHSPPDDARPSARISGPRRAALLAGVGIAALLSLSSTPAATSLDALAAIPASGPDPGPVLAAPETSTADADNRDPALPRFRIADVRKHGAESENPWVIHGDKVYDITDWIPAHPGGQVILRAAGGSIDPYWNIFAIHKNQYVYDILSQYLIGYVHQADLVDGRPAQEQIEDPFADDPARHPALITKTAKPRNAETPADALAAQFLTPNELFYVRNHMWVPLVDEATSNAHLLTVELLDGTVKQYTLEDLKTRFPSRKITAVLQCSGNRRKHMSEGSGRSTNGLQWAAGAISNASWEGVLLADVLADAGFEMAEALSGESETRHVHFAGMEAYGASIPIKKAVDPQGDVLLAYSMNDQPLPRDHGYPLRAIVPGHVAARSVKWLNQITLSDEESMSQWQRKDYKCFGPNETKVDWDAAPAIQELPVQSAITDVKLRGWTNATGTEGAAEDDDRGTPKQSGEPAQRVSLSGYAFSGGGRSVIRVDASLDGGSSWTQAYLLPDCASKDGSPSPCQGHGAWTWKRWRLDAAVPLAAFRDPEQGRAPSAEAKADVASRDKKSAGGDGNRRCATVMIKATDDAYNTQPESHAATWNFRGNLATAWHRVQVCADCSPSAVAADADKGEQGEKKP</sequence>
<comment type="subcellular location">
    <subcellularLocation>
        <location evidence="3">Mitochondrion intermembrane space</location>
    </subcellularLocation>
</comment>
<dbReference type="InterPro" id="IPR008335">
    <property type="entry name" value="Mopterin_OxRdtase_euk"/>
</dbReference>
<dbReference type="PANTHER" id="PTHR19372">
    <property type="entry name" value="SULFITE REDUCTASE"/>
    <property type="match status" value="1"/>
</dbReference>
<evidence type="ECO:0000256" key="8">
    <source>
        <dbReference type="ARBA" id="ARBA00022505"/>
    </source>
</evidence>
<evidence type="ECO:0000256" key="12">
    <source>
        <dbReference type="ARBA" id="ARBA00023004"/>
    </source>
</evidence>
<comment type="caution">
    <text evidence="17">The sequence shown here is derived from an EMBL/GenBank/DDBJ whole genome shotgun (WGS) entry which is preliminary data.</text>
</comment>
<dbReference type="InterPro" id="IPR005066">
    <property type="entry name" value="MoCF_OxRdtse_dimer"/>
</dbReference>
<comment type="cofactor">
    <cofactor evidence="2">
        <name>heme b</name>
        <dbReference type="ChEBI" id="CHEBI:60344"/>
    </cofactor>
</comment>
<comment type="cofactor">
    <cofactor evidence="1">
        <name>Mo-molybdopterin</name>
        <dbReference type="ChEBI" id="CHEBI:71302"/>
    </cofactor>
</comment>
<keyword evidence="8" id="KW-0500">Molybdenum</keyword>
<evidence type="ECO:0000256" key="10">
    <source>
        <dbReference type="ARBA" id="ARBA00022723"/>
    </source>
</evidence>
<name>A0A2K3Q474_9HYPO</name>
<organism evidence="17 18">
    <name type="scientific">Tolypocladium capitatum</name>
    <dbReference type="NCBI Taxonomy" id="45235"/>
    <lineage>
        <taxon>Eukaryota</taxon>
        <taxon>Fungi</taxon>
        <taxon>Dikarya</taxon>
        <taxon>Ascomycota</taxon>
        <taxon>Pezizomycotina</taxon>
        <taxon>Sordariomycetes</taxon>
        <taxon>Hypocreomycetidae</taxon>
        <taxon>Hypocreales</taxon>
        <taxon>Ophiocordycipitaceae</taxon>
        <taxon>Tolypocladium</taxon>
    </lineage>
</organism>
<comment type="pathway">
    <text evidence="4">Energy metabolism; sulfur metabolism.</text>
</comment>
<evidence type="ECO:0000256" key="6">
    <source>
        <dbReference type="ARBA" id="ARBA00012673"/>
    </source>
</evidence>
<dbReference type="OrthoDB" id="10051395at2759"/>
<dbReference type="InterPro" id="IPR000572">
    <property type="entry name" value="OxRdtase_Mopterin-bd_dom"/>
</dbReference>
<keyword evidence="9" id="KW-0349">Heme</keyword>
<evidence type="ECO:0000256" key="3">
    <source>
        <dbReference type="ARBA" id="ARBA00004569"/>
    </source>
</evidence>
<dbReference type="STRING" id="45235.A0A2K3Q474"/>
<feature type="region of interest" description="Disordered" evidence="15">
    <location>
        <begin position="591"/>
        <end position="620"/>
    </location>
</feature>
<reference evidence="17 18" key="1">
    <citation type="submission" date="2017-08" db="EMBL/GenBank/DDBJ databases">
        <title>Harnessing the power of phylogenomics to disentangle the directionality and signatures of interkingdom host jumping in the parasitic fungal genus Tolypocladium.</title>
        <authorList>
            <person name="Quandt C.A."/>
            <person name="Patterson W."/>
            <person name="Spatafora J.W."/>
        </authorList>
    </citation>
    <scope>NUCLEOTIDE SEQUENCE [LARGE SCALE GENOMIC DNA]</scope>
    <source>
        <strain evidence="17 18">CBS 113982</strain>
    </source>
</reference>
<dbReference type="Pfam" id="PF00173">
    <property type="entry name" value="Cyt-b5"/>
    <property type="match status" value="1"/>
</dbReference>
<dbReference type="GO" id="GO:0043546">
    <property type="term" value="F:molybdopterin cofactor binding"/>
    <property type="evidence" value="ECO:0007669"/>
    <property type="project" value="TreeGrafter"/>
</dbReference>
<evidence type="ECO:0000256" key="11">
    <source>
        <dbReference type="ARBA" id="ARBA00023002"/>
    </source>
</evidence>
<dbReference type="Gene3D" id="2.60.40.650">
    <property type="match status" value="1"/>
</dbReference>
<dbReference type="Proteomes" id="UP000236621">
    <property type="component" value="Unassembled WGS sequence"/>
</dbReference>
<evidence type="ECO:0000256" key="5">
    <source>
        <dbReference type="ARBA" id="ARBA00012505"/>
    </source>
</evidence>
<gene>
    <name evidence="17" type="ORF">TCAP_07154</name>
</gene>
<feature type="region of interest" description="Disordered" evidence="15">
    <location>
        <begin position="498"/>
        <end position="522"/>
    </location>
</feature>
<keyword evidence="13" id="KW-0496">Mitochondrion</keyword>
<evidence type="ECO:0000256" key="9">
    <source>
        <dbReference type="ARBA" id="ARBA00022617"/>
    </source>
</evidence>
<evidence type="ECO:0000256" key="14">
    <source>
        <dbReference type="ARBA" id="ARBA00049155"/>
    </source>
</evidence>
<evidence type="ECO:0000256" key="2">
    <source>
        <dbReference type="ARBA" id="ARBA00001970"/>
    </source>
</evidence>
<dbReference type="GO" id="GO:0008482">
    <property type="term" value="F:sulfite oxidase activity"/>
    <property type="evidence" value="ECO:0007669"/>
    <property type="project" value="UniProtKB-EC"/>
</dbReference>
<keyword evidence="18" id="KW-1185">Reference proteome</keyword>
<evidence type="ECO:0000256" key="1">
    <source>
        <dbReference type="ARBA" id="ARBA00001924"/>
    </source>
</evidence>
<evidence type="ECO:0000313" key="17">
    <source>
        <dbReference type="EMBL" id="PNY22355.1"/>
    </source>
</evidence>
<dbReference type="Pfam" id="PF00174">
    <property type="entry name" value="Oxidored_molyb"/>
    <property type="match status" value="1"/>
</dbReference>
<dbReference type="EMBL" id="NRSZ01001200">
    <property type="protein sequence ID" value="PNY22355.1"/>
    <property type="molecule type" value="Genomic_DNA"/>
</dbReference>
<dbReference type="PANTHER" id="PTHR19372:SF7">
    <property type="entry name" value="SULFITE OXIDASE, MITOCHONDRIAL"/>
    <property type="match status" value="1"/>
</dbReference>
<dbReference type="Gene3D" id="3.10.120.10">
    <property type="entry name" value="Cytochrome b5-like heme/steroid binding domain"/>
    <property type="match status" value="1"/>
</dbReference>
<feature type="compositionally biased region" description="Low complexity" evidence="15">
    <location>
        <begin position="27"/>
        <end position="58"/>
    </location>
</feature>
<evidence type="ECO:0000313" key="18">
    <source>
        <dbReference type="Proteomes" id="UP000236621"/>
    </source>
</evidence>
<dbReference type="AlphaFoldDB" id="A0A2K3Q474"/>
<evidence type="ECO:0000256" key="4">
    <source>
        <dbReference type="ARBA" id="ARBA00004971"/>
    </source>
</evidence>
<dbReference type="FunFam" id="3.90.420.10:FF:000002">
    <property type="entry name" value="sulfite oxidase, mitochondrial"/>
    <property type="match status" value="1"/>
</dbReference>
<dbReference type="EC" id="1.7.1.3" evidence="6"/>
<feature type="region of interest" description="Disordered" evidence="15">
    <location>
        <begin position="27"/>
        <end position="70"/>
    </location>
</feature>
<feature type="domain" description="Cytochrome b5 heme-binding" evidence="16">
    <location>
        <begin position="134"/>
        <end position="212"/>
    </location>
</feature>
<dbReference type="InterPro" id="IPR014756">
    <property type="entry name" value="Ig_E-set"/>
</dbReference>
<feature type="region of interest" description="Disordered" evidence="15">
    <location>
        <begin position="113"/>
        <end position="133"/>
    </location>
</feature>
<dbReference type="GO" id="GO:0005758">
    <property type="term" value="C:mitochondrial intermembrane space"/>
    <property type="evidence" value="ECO:0007669"/>
    <property type="project" value="UniProtKB-SubCell"/>
</dbReference>
<keyword evidence="12" id="KW-0408">Iron</keyword>
<dbReference type="FunFam" id="3.10.120.10:FF:000007">
    <property type="entry name" value="Sulfite oxidase, mitochondrial"/>
    <property type="match status" value="1"/>
</dbReference>
<keyword evidence="10" id="KW-0479">Metal-binding</keyword>
<dbReference type="Gene3D" id="3.90.420.10">
    <property type="entry name" value="Oxidoreductase, molybdopterin-binding domain"/>
    <property type="match status" value="1"/>
</dbReference>
<dbReference type="SUPFAM" id="SSF81296">
    <property type="entry name" value="E set domains"/>
    <property type="match status" value="2"/>
</dbReference>
<comment type="catalytic activity">
    <reaction evidence="14">
        <text>nitrite + NADP(+) + H2O = nitrate + NADPH + H(+)</text>
        <dbReference type="Rhea" id="RHEA:19061"/>
        <dbReference type="ChEBI" id="CHEBI:15377"/>
        <dbReference type="ChEBI" id="CHEBI:15378"/>
        <dbReference type="ChEBI" id="CHEBI:16301"/>
        <dbReference type="ChEBI" id="CHEBI:17632"/>
        <dbReference type="ChEBI" id="CHEBI:57783"/>
        <dbReference type="ChEBI" id="CHEBI:58349"/>
        <dbReference type="EC" id="1.7.1.3"/>
    </reaction>
</comment>
<dbReference type="SMART" id="SM01117">
    <property type="entry name" value="Cyt-b5"/>
    <property type="match status" value="1"/>
</dbReference>
<evidence type="ECO:0000256" key="7">
    <source>
        <dbReference type="ARBA" id="ARBA00015499"/>
    </source>
</evidence>
<dbReference type="InterPro" id="IPR036374">
    <property type="entry name" value="OxRdtase_Mopterin-bd_sf"/>
</dbReference>
<dbReference type="Pfam" id="PF03404">
    <property type="entry name" value="Mo-co_dimer"/>
    <property type="match status" value="2"/>
</dbReference>
<proteinExistence type="predicted"/>
<dbReference type="GO" id="GO:0020037">
    <property type="term" value="F:heme binding"/>
    <property type="evidence" value="ECO:0007669"/>
    <property type="project" value="TreeGrafter"/>
</dbReference>
<keyword evidence="11" id="KW-0560">Oxidoreductase</keyword>
<feature type="compositionally biased region" description="Basic and acidic residues" evidence="15">
    <location>
        <begin position="603"/>
        <end position="620"/>
    </location>
</feature>